<name>A0A1E7YQD5_9PROT</name>
<feature type="domain" description="Toxin co-regulated pilus biosynthesis protein Q C-terminal" evidence="2">
    <location>
        <begin position="353"/>
        <end position="423"/>
    </location>
</feature>
<protein>
    <recommendedName>
        <fullName evidence="2">Toxin co-regulated pilus biosynthesis protein Q C-terminal domain-containing protein</fullName>
    </recommendedName>
</protein>
<feature type="chain" id="PRO_5009209096" description="Toxin co-regulated pilus biosynthesis protein Q C-terminal domain-containing protein" evidence="1">
    <location>
        <begin position="32"/>
        <end position="428"/>
    </location>
</feature>
<evidence type="ECO:0000256" key="1">
    <source>
        <dbReference type="SAM" id="SignalP"/>
    </source>
</evidence>
<proteinExistence type="predicted"/>
<evidence type="ECO:0000313" key="3">
    <source>
        <dbReference type="EMBL" id="OFC37966.1"/>
    </source>
</evidence>
<gene>
    <name evidence="3" type="ORF">BAE27_03205</name>
</gene>
<evidence type="ECO:0000259" key="2">
    <source>
        <dbReference type="Pfam" id="PF10671"/>
    </source>
</evidence>
<feature type="signal peptide" evidence="1">
    <location>
        <begin position="1"/>
        <end position="31"/>
    </location>
</feature>
<keyword evidence="1" id="KW-0732">Signal</keyword>
<dbReference type="RefSeq" id="WP_070113996.1">
    <property type="nucleotide sequence ID" value="NZ_LZYE01000061.1"/>
</dbReference>
<reference evidence="3 4" key="1">
    <citation type="submission" date="2016-06" db="EMBL/GenBank/DDBJ databases">
        <title>Gene turnover analysis identifies the evolutionary adaptation of the extremophile Acidithiobacillus caldus.</title>
        <authorList>
            <person name="Zhang X."/>
        </authorList>
    </citation>
    <scope>NUCLEOTIDE SEQUENCE [LARGE SCALE GENOMIC DNA]</scope>
    <source>
        <strain evidence="3 4">DX</strain>
    </source>
</reference>
<dbReference type="Pfam" id="PF10671">
    <property type="entry name" value="TcpQ"/>
    <property type="match status" value="1"/>
</dbReference>
<dbReference type="Proteomes" id="UP000175616">
    <property type="component" value="Unassembled WGS sequence"/>
</dbReference>
<dbReference type="EMBL" id="LZYE01000061">
    <property type="protein sequence ID" value="OFC37966.1"/>
    <property type="molecule type" value="Genomic_DNA"/>
</dbReference>
<organism evidence="3 4">
    <name type="scientific">Acidithiobacillus caldus</name>
    <dbReference type="NCBI Taxonomy" id="33059"/>
    <lineage>
        <taxon>Bacteria</taxon>
        <taxon>Pseudomonadati</taxon>
        <taxon>Pseudomonadota</taxon>
        <taxon>Acidithiobacillia</taxon>
        <taxon>Acidithiobacillales</taxon>
        <taxon>Acidithiobacillaceae</taxon>
        <taxon>Acidithiobacillus</taxon>
    </lineage>
</organism>
<dbReference type="AlphaFoldDB" id="A0A1E7YQD5"/>
<dbReference type="PROSITE" id="PS51257">
    <property type="entry name" value="PROKAR_LIPOPROTEIN"/>
    <property type="match status" value="1"/>
</dbReference>
<dbReference type="InterPro" id="IPR018927">
    <property type="entry name" value="Pilus_synth_Q_C"/>
</dbReference>
<evidence type="ECO:0000313" key="4">
    <source>
        <dbReference type="Proteomes" id="UP000175616"/>
    </source>
</evidence>
<comment type="caution">
    <text evidence="3">The sequence shown here is derived from an EMBL/GenBank/DDBJ whole genome shotgun (WGS) entry which is preliminary data.</text>
</comment>
<sequence>MRIPVLNTAILSATSALLCGCAAMHAPQAVSDIGDYQFGYTVHSPSHIAAQVFSGSTHTYVSLPVGVRLQAATGNGQLYGPTKKGPYWVLPALATHWSLATTKGVVDATATGAARQMARVYQAQRIIQATASAQSTAALKPVPKGTAHLLPAATALSERPAVKTAAPKATTFKLPEAWLQPVHHTLPAQAARRRDVHRVARSPWIPGSRGRSLPLRTALHRIAPLGWKIHIGTYVSPTLPVLWHKGPWTQSLQRMARDNLLVSTVNRHRKTVTITASPAMLAGIPGTNKAAVKVQKKMALVPAVAPLQQTTRSTMAKPLLVKPHVSALPITPVVIHPVPPKVQAPMVRPAVVFIAHHGQMLSHDLRLYLHKQHWHLAWNLSKDYPIAVGFTLSGSVQNVLKHLMDLYPISVTAYAVNRTIVIQSGNRY</sequence>
<accession>A0A1E7YQD5</accession>